<proteinExistence type="predicted"/>
<dbReference type="PIRSF" id="PIRSF004553">
    <property type="entry name" value="CHP00095"/>
    <property type="match status" value="1"/>
</dbReference>
<dbReference type="OrthoDB" id="9803017at2"/>
<sequence>MLKIETGELRGRAIETVPDPRTRYSSAILRRSLANMVDFQGKVCADICAGSGSVGFEMISNGAAHVTFVDTSKLSVATIKKNAINLGVENKVDIKKIDARRFLETHAGVFDIIYSDPPYELGIVRDILERVHAIMDVNSMFILQCSKRERPKESEISNLRIIKEKDYGDTLLLFFERL</sequence>
<dbReference type="Gene3D" id="3.40.50.150">
    <property type="entry name" value="Vaccinia Virus protein VP39"/>
    <property type="match status" value="1"/>
</dbReference>
<accession>A0A1M7SWS2</accession>
<dbReference type="InterPro" id="IPR004398">
    <property type="entry name" value="RNA_MeTrfase_RsmD"/>
</dbReference>
<dbReference type="Pfam" id="PF03602">
    <property type="entry name" value="Cons_hypoth95"/>
    <property type="match status" value="1"/>
</dbReference>
<dbReference type="PANTHER" id="PTHR43542:SF1">
    <property type="entry name" value="METHYLTRANSFERASE"/>
    <property type="match status" value="1"/>
</dbReference>
<name>A0A1M7SWS2_FERGO</name>
<dbReference type="PANTHER" id="PTHR43542">
    <property type="entry name" value="METHYLTRANSFERASE"/>
    <property type="match status" value="1"/>
</dbReference>
<dbReference type="InterPro" id="IPR029063">
    <property type="entry name" value="SAM-dependent_MTases_sf"/>
</dbReference>
<organism evidence="3 4">
    <name type="scientific">Fervidobacterium gondwanense DSM 13020</name>
    <dbReference type="NCBI Taxonomy" id="1121883"/>
    <lineage>
        <taxon>Bacteria</taxon>
        <taxon>Thermotogati</taxon>
        <taxon>Thermotogota</taxon>
        <taxon>Thermotogae</taxon>
        <taxon>Thermotogales</taxon>
        <taxon>Fervidobacteriaceae</taxon>
        <taxon>Fervidobacterium</taxon>
    </lineage>
</organism>
<protein>
    <submittedName>
        <fullName evidence="3">16S rRNA (Guanine(966)-N(2))-methyltransferase RsmD</fullName>
    </submittedName>
</protein>
<dbReference type="RefSeq" id="WP_072759710.1">
    <property type="nucleotide sequence ID" value="NZ_FRDJ01000006.1"/>
</dbReference>
<evidence type="ECO:0000313" key="4">
    <source>
        <dbReference type="Proteomes" id="UP000184207"/>
    </source>
</evidence>
<evidence type="ECO:0000313" key="3">
    <source>
        <dbReference type="EMBL" id="SHN62900.1"/>
    </source>
</evidence>
<dbReference type="GO" id="GO:0031167">
    <property type="term" value="P:rRNA methylation"/>
    <property type="evidence" value="ECO:0007669"/>
    <property type="project" value="InterPro"/>
</dbReference>
<dbReference type="InterPro" id="IPR002052">
    <property type="entry name" value="DNA_methylase_N6_adenine_CS"/>
</dbReference>
<dbReference type="STRING" id="1121883.SAMN02745226_01333"/>
<keyword evidence="4" id="KW-1185">Reference proteome</keyword>
<dbReference type="CDD" id="cd02440">
    <property type="entry name" value="AdoMet_MTases"/>
    <property type="match status" value="1"/>
</dbReference>
<evidence type="ECO:0000256" key="1">
    <source>
        <dbReference type="ARBA" id="ARBA00022603"/>
    </source>
</evidence>
<dbReference type="SUPFAM" id="SSF53335">
    <property type="entry name" value="S-adenosyl-L-methionine-dependent methyltransferases"/>
    <property type="match status" value="1"/>
</dbReference>
<keyword evidence="2 3" id="KW-0808">Transferase</keyword>
<keyword evidence="1 3" id="KW-0489">Methyltransferase</keyword>
<dbReference type="AlphaFoldDB" id="A0A1M7SWS2"/>
<reference evidence="4" key="1">
    <citation type="submission" date="2016-12" db="EMBL/GenBank/DDBJ databases">
        <authorList>
            <person name="Varghese N."/>
            <person name="Submissions S."/>
        </authorList>
    </citation>
    <scope>NUCLEOTIDE SEQUENCE [LARGE SCALE GENOMIC DNA]</scope>
    <source>
        <strain evidence="4">DSM 13020</strain>
    </source>
</reference>
<dbReference type="PROSITE" id="PS00092">
    <property type="entry name" value="N6_MTASE"/>
    <property type="match status" value="1"/>
</dbReference>
<dbReference type="GO" id="GO:0003676">
    <property type="term" value="F:nucleic acid binding"/>
    <property type="evidence" value="ECO:0007669"/>
    <property type="project" value="InterPro"/>
</dbReference>
<dbReference type="EMBL" id="FRDJ01000006">
    <property type="protein sequence ID" value="SHN62900.1"/>
    <property type="molecule type" value="Genomic_DNA"/>
</dbReference>
<evidence type="ECO:0000256" key="2">
    <source>
        <dbReference type="ARBA" id="ARBA00022679"/>
    </source>
</evidence>
<dbReference type="GO" id="GO:0008168">
    <property type="term" value="F:methyltransferase activity"/>
    <property type="evidence" value="ECO:0007669"/>
    <property type="project" value="UniProtKB-KW"/>
</dbReference>
<gene>
    <name evidence="3" type="ORF">SAMN02745226_01333</name>
</gene>
<dbReference type="Proteomes" id="UP000184207">
    <property type="component" value="Unassembled WGS sequence"/>
</dbReference>